<comment type="caution">
    <text evidence="1">The sequence shown here is derived from an EMBL/GenBank/DDBJ whole genome shotgun (WGS) entry which is preliminary data.</text>
</comment>
<name>A0ABQ2VMJ3_9ACTN</name>
<proteinExistence type="predicted"/>
<reference evidence="2" key="1">
    <citation type="journal article" date="2019" name="Int. J. Syst. Evol. Microbiol.">
        <title>The Global Catalogue of Microorganisms (GCM) 10K type strain sequencing project: providing services to taxonomists for standard genome sequencing and annotation.</title>
        <authorList>
            <consortium name="The Broad Institute Genomics Platform"/>
            <consortium name="The Broad Institute Genome Sequencing Center for Infectious Disease"/>
            <person name="Wu L."/>
            <person name="Ma J."/>
        </authorList>
    </citation>
    <scope>NUCLEOTIDE SEQUENCE [LARGE SCALE GENOMIC DNA]</scope>
    <source>
        <strain evidence="2">JCM 3399</strain>
    </source>
</reference>
<evidence type="ECO:0000313" key="2">
    <source>
        <dbReference type="Proteomes" id="UP000654471"/>
    </source>
</evidence>
<protein>
    <submittedName>
        <fullName evidence="1">Uncharacterized protein</fullName>
    </submittedName>
</protein>
<accession>A0ABQ2VMJ3</accession>
<evidence type="ECO:0000313" key="1">
    <source>
        <dbReference type="EMBL" id="GGU89831.1"/>
    </source>
</evidence>
<organism evidence="1 2">
    <name type="scientific">Streptomyces albospinus</name>
    <dbReference type="NCBI Taxonomy" id="285515"/>
    <lineage>
        <taxon>Bacteria</taxon>
        <taxon>Bacillati</taxon>
        <taxon>Actinomycetota</taxon>
        <taxon>Actinomycetes</taxon>
        <taxon>Kitasatosporales</taxon>
        <taxon>Streptomycetaceae</taxon>
        <taxon>Streptomyces</taxon>
    </lineage>
</organism>
<keyword evidence="2" id="KW-1185">Reference proteome</keyword>
<sequence length="82" mass="8992">MVKAADALRPGGALAVVATRHVAGGSEEFFVEVQDCYERFDPATSPGLLRCIAGLIDRRYGVRVTKRYLTELRVSRTVPRVG</sequence>
<dbReference type="EMBL" id="BMRP01000035">
    <property type="protein sequence ID" value="GGU89831.1"/>
    <property type="molecule type" value="Genomic_DNA"/>
</dbReference>
<gene>
    <name evidence="1" type="ORF">GCM10010211_65460</name>
</gene>
<dbReference type="Proteomes" id="UP000654471">
    <property type="component" value="Unassembled WGS sequence"/>
</dbReference>